<dbReference type="KEGG" id="salq:SYNTR_0317"/>
<reference evidence="2" key="1">
    <citation type="journal article" date="2019" name="Microbiology">
        <title>Complete Genome Sequence of an Uncultured Bacterium of the Candidate Phylum Bipolaricaulota.</title>
        <authorList>
            <person name="Kadnikov V.V."/>
            <person name="Mardanov A.V."/>
            <person name="Beletsky A.V."/>
            <person name="Frank Y.A."/>
            <person name="Karnachuk O.V."/>
            <person name="Ravin N.V."/>
        </authorList>
    </citation>
    <scope>NUCLEOTIDE SEQUENCE [LARGE SCALE GENOMIC DNA]</scope>
</reference>
<evidence type="ECO:0008006" key="3">
    <source>
        <dbReference type="Google" id="ProtNLM"/>
    </source>
</evidence>
<gene>
    <name evidence="1" type="ORF">SYNTR_0317</name>
</gene>
<dbReference type="Proteomes" id="UP000426444">
    <property type="component" value="Chromosome"/>
</dbReference>
<proteinExistence type="predicted"/>
<dbReference type="Pfam" id="PF16256">
    <property type="entry name" value="DUF4911"/>
    <property type="match status" value="1"/>
</dbReference>
<name>A0A6I6DCP9_9FIRM</name>
<dbReference type="EMBL" id="CP046457">
    <property type="protein sequence ID" value="QGT98910.1"/>
    <property type="molecule type" value="Genomic_DNA"/>
</dbReference>
<protein>
    <recommendedName>
        <fullName evidence="3">DUF4911 domain-containing protein</fullName>
    </recommendedName>
</protein>
<keyword evidence="2" id="KW-1185">Reference proteome</keyword>
<dbReference type="RefSeq" id="WP_156202856.1">
    <property type="nucleotide sequence ID" value="NZ_CP046457.1"/>
</dbReference>
<evidence type="ECO:0000313" key="1">
    <source>
        <dbReference type="EMBL" id="QGT98910.1"/>
    </source>
</evidence>
<sequence>MLNKIIEAYDNLAIVTTINRSEGLIAVRPTKDTYEEIQDILSNLPFEINFINKP</sequence>
<dbReference type="InterPro" id="IPR032587">
    <property type="entry name" value="DUF4911"/>
</dbReference>
<organism evidence="1 2">
    <name type="scientific">Candidatus Syntrophocurvum alkaliphilum</name>
    <dbReference type="NCBI Taxonomy" id="2293317"/>
    <lineage>
        <taxon>Bacteria</taxon>
        <taxon>Bacillati</taxon>
        <taxon>Bacillota</taxon>
        <taxon>Clostridia</taxon>
        <taxon>Eubacteriales</taxon>
        <taxon>Syntrophomonadaceae</taxon>
        <taxon>Candidatus Syntrophocurvum</taxon>
    </lineage>
</organism>
<dbReference type="OrthoDB" id="2084209at2"/>
<dbReference type="AlphaFoldDB" id="A0A6I6DCP9"/>
<accession>A0A6I6DCP9</accession>
<evidence type="ECO:0000313" key="2">
    <source>
        <dbReference type="Proteomes" id="UP000426444"/>
    </source>
</evidence>